<dbReference type="GO" id="GO:0004518">
    <property type="term" value="F:nuclease activity"/>
    <property type="evidence" value="ECO:0007669"/>
    <property type="project" value="UniProtKB-KW"/>
</dbReference>
<organism evidence="9 10">
    <name type="scientific">Hypothenemus hampei</name>
    <name type="common">Coffee berry borer</name>
    <dbReference type="NCBI Taxonomy" id="57062"/>
    <lineage>
        <taxon>Eukaryota</taxon>
        <taxon>Metazoa</taxon>
        <taxon>Ecdysozoa</taxon>
        <taxon>Arthropoda</taxon>
        <taxon>Hexapoda</taxon>
        <taxon>Insecta</taxon>
        <taxon>Pterygota</taxon>
        <taxon>Neoptera</taxon>
        <taxon>Endopterygota</taxon>
        <taxon>Coleoptera</taxon>
        <taxon>Polyphaga</taxon>
        <taxon>Cucujiformia</taxon>
        <taxon>Curculionidae</taxon>
        <taxon>Scolytinae</taxon>
        <taxon>Hypothenemus</taxon>
    </lineage>
</organism>
<dbReference type="InterPro" id="IPR027806">
    <property type="entry name" value="HARBI1_dom"/>
</dbReference>
<comment type="similarity">
    <text evidence="3">Belongs to the HARBI1 family.</text>
</comment>
<dbReference type="GO" id="GO:0046872">
    <property type="term" value="F:metal ion binding"/>
    <property type="evidence" value="ECO:0007669"/>
    <property type="project" value="UniProtKB-KW"/>
</dbReference>
<protein>
    <recommendedName>
        <fullName evidence="8">DDE Tnp4 domain-containing protein</fullName>
    </recommendedName>
</protein>
<dbReference type="EMBL" id="JBDJPC010000001">
    <property type="protein sequence ID" value="KAL1517682.1"/>
    <property type="molecule type" value="Genomic_DNA"/>
</dbReference>
<keyword evidence="10" id="KW-1185">Reference proteome</keyword>
<dbReference type="GO" id="GO:0016787">
    <property type="term" value="F:hydrolase activity"/>
    <property type="evidence" value="ECO:0007669"/>
    <property type="project" value="UniProtKB-KW"/>
</dbReference>
<reference evidence="9 10" key="1">
    <citation type="submission" date="2024-05" db="EMBL/GenBank/DDBJ databases">
        <title>Genetic variation in Jamaican populations of the coffee berry borer (Hypothenemus hampei).</title>
        <authorList>
            <person name="Errbii M."/>
            <person name="Myrie A."/>
        </authorList>
    </citation>
    <scope>NUCLEOTIDE SEQUENCE [LARGE SCALE GENOMIC DNA]</scope>
    <source>
        <strain evidence="9">JA-Hopewell-2020-01-JO</strain>
        <tissue evidence="9">Whole body</tissue>
    </source>
</reference>
<evidence type="ECO:0000313" key="9">
    <source>
        <dbReference type="EMBL" id="KAL1517682.1"/>
    </source>
</evidence>
<evidence type="ECO:0000313" key="10">
    <source>
        <dbReference type="Proteomes" id="UP001566132"/>
    </source>
</evidence>
<keyword evidence="6" id="KW-0378">Hydrolase</keyword>
<comment type="caution">
    <text evidence="9">The sequence shown here is derived from an EMBL/GenBank/DDBJ whole genome shotgun (WGS) entry which is preliminary data.</text>
</comment>
<keyword evidence="4" id="KW-0540">Nuclease</keyword>
<evidence type="ECO:0000259" key="8">
    <source>
        <dbReference type="Pfam" id="PF13359"/>
    </source>
</evidence>
<gene>
    <name evidence="9" type="ORF">ABEB36_001417</name>
</gene>
<keyword evidence="7" id="KW-0539">Nucleus</keyword>
<dbReference type="Proteomes" id="UP001566132">
    <property type="component" value="Unassembled WGS sequence"/>
</dbReference>
<sequence>MTEQLAHQFANSQYFKWQVGDSQKITPLKYITVFLWFASNEANSFRDVSDRFHMTKSTLFKVIRRVTYFLSNMSANVITWPNDFEKVEIQTHFENSMPGVIGLIDGTHIRINKPTEDADSYLNRKHYYSIQAQMVCDHQKKIRDIFVGYPGSVHDSRVFRRSPLCETLPEKCRDSFLLGDSGYPCLRHLLTPFKDNGRLTRRQRNYNYILSTNRYAIEHCFGILKQKFRQLYHVKLRDVETIVHFIRACAVLHNISLNVPFEADMQALVPHILQVDNVLNGDDQPDVDDRNGIAFRQDVMNTLLFVI</sequence>
<evidence type="ECO:0000256" key="3">
    <source>
        <dbReference type="ARBA" id="ARBA00006958"/>
    </source>
</evidence>
<evidence type="ECO:0000256" key="6">
    <source>
        <dbReference type="ARBA" id="ARBA00022801"/>
    </source>
</evidence>
<dbReference type="PANTHER" id="PTHR22930">
    <property type="match status" value="1"/>
</dbReference>
<dbReference type="Pfam" id="PF13359">
    <property type="entry name" value="DDE_Tnp_4"/>
    <property type="match status" value="1"/>
</dbReference>
<dbReference type="GO" id="GO:0005634">
    <property type="term" value="C:nucleus"/>
    <property type="evidence" value="ECO:0007669"/>
    <property type="project" value="UniProtKB-SubCell"/>
</dbReference>
<dbReference type="InterPro" id="IPR045249">
    <property type="entry name" value="HARBI1-like"/>
</dbReference>
<evidence type="ECO:0000256" key="5">
    <source>
        <dbReference type="ARBA" id="ARBA00022723"/>
    </source>
</evidence>
<name>A0ABD1FF42_HYPHA</name>
<dbReference type="PANTHER" id="PTHR22930:SF85">
    <property type="entry name" value="GH03217P-RELATED"/>
    <property type="match status" value="1"/>
</dbReference>
<dbReference type="AlphaFoldDB" id="A0ABD1FF42"/>
<evidence type="ECO:0000256" key="7">
    <source>
        <dbReference type="ARBA" id="ARBA00023242"/>
    </source>
</evidence>
<comment type="subcellular location">
    <subcellularLocation>
        <location evidence="2">Nucleus</location>
    </subcellularLocation>
</comment>
<evidence type="ECO:0000256" key="1">
    <source>
        <dbReference type="ARBA" id="ARBA00001968"/>
    </source>
</evidence>
<keyword evidence="5" id="KW-0479">Metal-binding</keyword>
<evidence type="ECO:0000256" key="2">
    <source>
        <dbReference type="ARBA" id="ARBA00004123"/>
    </source>
</evidence>
<feature type="domain" description="DDE Tnp4" evidence="8">
    <location>
        <begin position="104"/>
        <end position="254"/>
    </location>
</feature>
<proteinExistence type="inferred from homology"/>
<accession>A0ABD1FF42</accession>
<comment type="cofactor">
    <cofactor evidence="1">
        <name>a divalent metal cation</name>
        <dbReference type="ChEBI" id="CHEBI:60240"/>
    </cofactor>
</comment>
<evidence type="ECO:0000256" key="4">
    <source>
        <dbReference type="ARBA" id="ARBA00022722"/>
    </source>
</evidence>